<reference evidence="1 2" key="1">
    <citation type="submission" date="2015-12" db="EMBL/GenBank/DDBJ databases">
        <title>Draft genome sequence of Moniliophthora roreri, the causal agent of frosty pod rot of cacao.</title>
        <authorList>
            <person name="Aime M.C."/>
            <person name="Diaz-Valderrama J.R."/>
            <person name="Kijpornyongpan T."/>
            <person name="Phillips-Mora W."/>
        </authorList>
    </citation>
    <scope>NUCLEOTIDE SEQUENCE [LARGE SCALE GENOMIC DNA]</scope>
    <source>
        <strain evidence="1 2">MCA 2952</strain>
    </source>
</reference>
<sequence length="249" mass="28044">MNSPLATFPRHSQFYFDTVVFLVEKTLFKVPSRYFYENSEVFRDARLVSKGDAIAEGSLDESPIKLPLPEDATADDFATLLRIIVPLSVNAPAPQDLTFTQYLSVLKLSTCWGFTDLRKLAIAEMSKRPSFASHISKIELGRKYRVRQWVFEGLKDLMVQSLPPLKDLKALGDETVIGLLYARDGASRNCVKCGNDGRPYCTKCFEGKYRDRYHSGPFRDTRKPASAPDYNSLTEKTFAAELSGLAEAY</sequence>
<proteinExistence type="predicted"/>
<dbReference type="eggNOG" id="ENOG502QXCQ">
    <property type="taxonomic scope" value="Eukaryota"/>
</dbReference>
<accession>A0A0W0FBF3</accession>
<dbReference type="EMBL" id="LATX01002149">
    <property type="protein sequence ID" value="KTB33661.1"/>
    <property type="molecule type" value="Genomic_DNA"/>
</dbReference>
<evidence type="ECO:0008006" key="3">
    <source>
        <dbReference type="Google" id="ProtNLM"/>
    </source>
</evidence>
<gene>
    <name evidence="1" type="ORF">WG66_13728</name>
</gene>
<evidence type="ECO:0000313" key="2">
    <source>
        <dbReference type="Proteomes" id="UP000054988"/>
    </source>
</evidence>
<dbReference type="AlphaFoldDB" id="A0A0W0FBF3"/>
<organism evidence="1 2">
    <name type="scientific">Moniliophthora roreri</name>
    <name type="common">Frosty pod rot fungus</name>
    <name type="synonym">Monilia roreri</name>
    <dbReference type="NCBI Taxonomy" id="221103"/>
    <lineage>
        <taxon>Eukaryota</taxon>
        <taxon>Fungi</taxon>
        <taxon>Dikarya</taxon>
        <taxon>Basidiomycota</taxon>
        <taxon>Agaricomycotina</taxon>
        <taxon>Agaricomycetes</taxon>
        <taxon>Agaricomycetidae</taxon>
        <taxon>Agaricales</taxon>
        <taxon>Marasmiineae</taxon>
        <taxon>Marasmiaceae</taxon>
        <taxon>Moniliophthora</taxon>
    </lineage>
</organism>
<protein>
    <recommendedName>
        <fullName evidence="3">BTB domain-containing protein</fullName>
    </recommendedName>
</protein>
<dbReference type="Proteomes" id="UP000054988">
    <property type="component" value="Unassembled WGS sequence"/>
</dbReference>
<comment type="caution">
    <text evidence="1">The sequence shown here is derived from an EMBL/GenBank/DDBJ whole genome shotgun (WGS) entry which is preliminary data.</text>
</comment>
<name>A0A0W0FBF3_MONRR</name>
<evidence type="ECO:0000313" key="1">
    <source>
        <dbReference type="EMBL" id="KTB33661.1"/>
    </source>
</evidence>